<dbReference type="EMBL" id="FCOK02000002">
    <property type="protein sequence ID" value="SAL12488.1"/>
    <property type="molecule type" value="Genomic_DNA"/>
</dbReference>
<comment type="subcellular location">
    <subcellularLocation>
        <location evidence="1 7">Cell membrane</location>
        <topology evidence="1 7">Multi-pass membrane protein</topology>
    </subcellularLocation>
</comment>
<feature type="transmembrane region" description="Helical" evidence="7">
    <location>
        <begin position="142"/>
        <end position="163"/>
    </location>
</feature>
<feature type="transmembrane region" description="Helical" evidence="7">
    <location>
        <begin position="117"/>
        <end position="136"/>
    </location>
</feature>
<keyword evidence="5 7" id="KW-1133">Transmembrane helix</keyword>
<sequence length="209" mass="22682">MEWLSNVQYNFLSATVLLILITDPLGNIPIFINALRGVAKERRRVVILREVAIAFGILLLFMLVGDRFLRAMSLTDLSLRLGGGIVLFLIALRMIFPHPDGPMGGDSRGGEPLIVPLAIPALAGPSALATVMLLTSQAPGQMWEWIGALTVTMMVCAVVLVLAEKIQHWLGERAVTAFERLMGLVLVAISVEMILTGIRTFVHQLATSG</sequence>
<dbReference type="GO" id="GO:0005886">
    <property type="term" value="C:plasma membrane"/>
    <property type="evidence" value="ECO:0007669"/>
    <property type="project" value="UniProtKB-SubCell"/>
</dbReference>
<evidence type="ECO:0000256" key="5">
    <source>
        <dbReference type="ARBA" id="ARBA00022989"/>
    </source>
</evidence>
<evidence type="ECO:0000256" key="7">
    <source>
        <dbReference type="RuleBase" id="RU362048"/>
    </source>
</evidence>
<keyword evidence="6 7" id="KW-0472">Membrane</keyword>
<feature type="transmembrane region" description="Helical" evidence="7">
    <location>
        <begin position="77"/>
        <end position="96"/>
    </location>
</feature>
<evidence type="ECO:0000313" key="9">
    <source>
        <dbReference type="Proteomes" id="UP000054683"/>
    </source>
</evidence>
<accession>A0A158EY73</accession>
<evidence type="ECO:0000256" key="3">
    <source>
        <dbReference type="ARBA" id="ARBA00022475"/>
    </source>
</evidence>
<organism evidence="8 9">
    <name type="scientific">Caballeronia udeis</name>
    <dbReference type="NCBI Taxonomy" id="1232866"/>
    <lineage>
        <taxon>Bacteria</taxon>
        <taxon>Pseudomonadati</taxon>
        <taxon>Pseudomonadota</taxon>
        <taxon>Betaproteobacteria</taxon>
        <taxon>Burkholderiales</taxon>
        <taxon>Burkholderiaceae</taxon>
        <taxon>Caballeronia</taxon>
    </lineage>
</organism>
<gene>
    <name evidence="8" type="ORF">AWB69_00385</name>
</gene>
<dbReference type="PANTHER" id="PTHR33508:SF10">
    <property type="entry name" value="UPF0056 INNER MEMBRANE PROTEIN YHGN"/>
    <property type="match status" value="1"/>
</dbReference>
<dbReference type="InterPro" id="IPR002771">
    <property type="entry name" value="Multi_antbiot-R_MarC"/>
</dbReference>
<evidence type="ECO:0000256" key="6">
    <source>
        <dbReference type="ARBA" id="ARBA00023136"/>
    </source>
</evidence>
<evidence type="ECO:0000256" key="2">
    <source>
        <dbReference type="ARBA" id="ARBA00009784"/>
    </source>
</evidence>
<evidence type="ECO:0000256" key="1">
    <source>
        <dbReference type="ARBA" id="ARBA00004651"/>
    </source>
</evidence>
<reference evidence="8 9" key="1">
    <citation type="submission" date="2016-01" db="EMBL/GenBank/DDBJ databases">
        <authorList>
            <person name="Oliw E.H."/>
        </authorList>
    </citation>
    <scope>NUCLEOTIDE SEQUENCE [LARGE SCALE GENOMIC DNA]</scope>
    <source>
        <strain evidence="8">LMG 27134</strain>
    </source>
</reference>
<dbReference type="AlphaFoldDB" id="A0A158EY73"/>
<evidence type="ECO:0000256" key="4">
    <source>
        <dbReference type="ARBA" id="ARBA00022692"/>
    </source>
</evidence>
<evidence type="ECO:0000313" key="8">
    <source>
        <dbReference type="EMBL" id="SAL12488.1"/>
    </source>
</evidence>
<name>A0A158EY73_9BURK</name>
<keyword evidence="3" id="KW-1003">Cell membrane</keyword>
<comment type="similarity">
    <text evidence="2 7">Belongs to the UPF0056 (MarC) family.</text>
</comment>
<protein>
    <recommendedName>
        <fullName evidence="7">UPF0056 membrane protein</fullName>
    </recommendedName>
</protein>
<keyword evidence="4 7" id="KW-0812">Transmembrane</keyword>
<dbReference type="Proteomes" id="UP000054683">
    <property type="component" value="Unassembled WGS sequence"/>
</dbReference>
<proteinExistence type="inferred from homology"/>
<feature type="transmembrane region" description="Helical" evidence="7">
    <location>
        <begin position="47"/>
        <end position="65"/>
    </location>
</feature>
<dbReference type="PANTHER" id="PTHR33508">
    <property type="entry name" value="UPF0056 MEMBRANE PROTEIN YHCE"/>
    <property type="match status" value="1"/>
</dbReference>
<dbReference type="Pfam" id="PF01914">
    <property type="entry name" value="MarC"/>
    <property type="match status" value="1"/>
</dbReference>
<feature type="transmembrane region" description="Helical" evidence="7">
    <location>
        <begin position="12"/>
        <end position="35"/>
    </location>
</feature>
<feature type="transmembrane region" description="Helical" evidence="7">
    <location>
        <begin position="184"/>
        <end position="202"/>
    </location>
</feature>